<dbReference type="InterPro" id="IPR011004">
    <property type="entry name" value="Trimer_LpxA-like_sf"/>
</dbReference>
<keyword evidence="14 18" id="KW-0961">Cell wall biogenesis/degradation</keyword>
<evidence type="ECO:0000259" key="19">
    <source>
        <dbReference type="Pfam" id="PF12804"/>
    </source>
</evidence>
<comment type="subunit">
    <text evidence="18">Homotrimer.</text>
</comment>
<protein>
    <recommendedName>
        <fullName evidence="18">Bifunctional protein GlmU</fullName>
    </recommendedName>
    <domain>
        <recommendedName>
            <fullName evidence="18">UDP-N-acetylglucosamine pyrophosphorylase</fullName>
            <ecNumber evidence="18">2.7.7.23</ecNumber>
        </recommendedName>
        <alternativeName>
            <fullName evidence="18">N-acetylglucosamine-1-phosphate uridyltransferase</fullName>
        </alternativeName>
    </domain>
    <domain>
        <recommendedName>
            <fullName evidence="18">Glucosamine-1-phosphate N-acetyltransferase</fullName>
            <ecNumber evidence="18">2.3.1.157</ecNumber>
        </recommendedName>
    </domain>
</protein>
<evidence type="ECO:0000256" key="10">
    <source>
        <dbReference type="ARBA" id="ARBA00022960"/>
    </source>
</evidence>
<comment type="caution">
    <text evidence="20">The sequence shown here is derived from an EMBL/GenBank/DDBJ whole genome shotgun (WGS) entry which is preliminary data.</text>
</comment>
<keyword evidence="9 18" id="KW-0460">Magnesium</keyword>
<comment type="similarity">
    <text evidence="2 18">In the C-terminal section; belongs to the transferase hexapeptide repeat family.</text>
</comment>
<dbReference type="Pfam" id="PF12804">
    <property type="entry name" value="NTP_transf_3"/>
    <property type="match status" value="1"/>
</dbReference>
<evidence type="ECO:0000256" key="7">
    <source>
        <dbReference type="ARBA" id="ARBA00022723"/>
    </source>
</evidence>
<evidence type="ECO:0000256" key="9">
    <source>
        <dbReference type="ARBA" id="ARBA00022842"/>
    </source>
</evidence>
<dbReference type="AlphaFoldDB" id="A0A9J6PBI0"/>
<comment type="subcellular location">
    <subcellularLocation>
        <location evidence="1 18">Cytoplasm</location>
    </subcellularLocation>
</comment>
<feature type="binding site" evidence="18">
    <location>
        <position position="371"/>
    </location>
    <ligand>
        <name>acetyl-CoA</name>
        <dbReference type="ChEBI" id="CHEBI:57288"/>
    </ligand>
</feature>
<evidence type="ECO:0000256" key="14">
    <source>
        <dbReference type="ARBA" id="ARBA00023316"/>
    </source>
</evidence>
<dbReference type="GO" id="GO:0005737">
    <property type="term" value="C:cytoplasm"/>
    <property type="evidence" value="ECO:0007669"/>
    <property type="project" value="UniProtKB-SubCell"/>
</dbReference>
<feature type="binding site" evidence="18">
    <location>
        <position position="324"/>
    </location>
    <ligand>
        <name>UDP-N-acetyl-alpha-D-glucosamine</name>
        <dbReference type="ChEBI" id="CHEBI:57705"/>
    </ligand>
</feature>
<keyword evidence="13 18" id="KW-0012">Acyltransferase</keyword>
<dbReference type="GO" id="GO:0008360">
    <property type="term" value="P:regulation of cell shape"/>
    <property type="evidence" value="ECO:0007669"/>
    <property type="project" value="UniProtKB-KW"/>
</dbReference>
<feature type="binding site" evidence="18">
    <location>
        <position position="235"/>
    </location>
    <ligand>
        <name>Mg(2+)</name>
        <dbReference type="ChEBI" id="CHEBI:18420"/>
    </ligand>
</feature>
<dbReference type="GO" id="GO:0016020">
    <property type="term" value="C:membrane"/>
    <property type="evidence" value="ECO:0007669"/>
    <property type="project" value="GOC"/>
</dbReference>
<evidence type="ECO:0000256" key="1">
    <source>
        <dbReference type="ARBA" id="ARBA00004496"/>
    </source>
</evidence>
<dbReference type="GO" id="GO:0000287">
    <property type="term" value="F:magnesium ion binding"/>
    <property type="evidence" value="ECO:0007669"/>
    <property type="project" value="UniProtKB-UniRule"/>
</dbReference>
<keyword evidence="7 18" id="KW-0479">Metal-binding</keyword>
<comment type="similarity">
    <text evidence="3 18">In the N-terminal section; belongs to the N-acetylglucosamine-1-phosphate uridyltransferase family.</text>
</comment>
<dbReference type="CDD" id="cd03353">
    <property type="entry name" value="LbH_GlmU_C"/>
    <property type="match status" value="1"/>
</dbReference>
<evidence type="ECO:0000256" key="13">
    <source>
        <dbReference type="ARBA" id="ARBA00023315"/>
    </source>
</evidence>
<dbReference type="GO" id="GO:0000902">
    <property type="term" value="P:cell morphogenesis"/>
    <property type="evidence" value="ECO:0007669"/>
    <property type="project" value="UniProtKB-UniRule"/>
</dbReference>
<keyword evidence="4 18" id="KW-0963">Cytoplasm</keyword>
<feature type="binding site" evidence="18">
    <location>
        <position position="178"/>
    </location>
    <ligand>
        <name>UDP-N-acetyl-alpha-D-glucosamine</name>
        <dbReference type="ChEBI" id="CHEBI:57705"/>
    </ligand>
</feature>
<dbReference type="Gene3D" id="3.90.550.10">
    <property type="entry name" value="Spore Coat Polysaccharide Biosynthesis Protein SpsA, Chain A"/>
    <property type="match status" value="1"/>
</dbReference>
<feature type="domain" description="MobA-like NTP transferase" evidence="19">
    <location>
        <begin position="12"/>
        <end position="140"/>
    </location>
</feature>
<dbReference type="RefSeq" id="WP_269331770.1">
    <property type="nucleotide sequence ID" value="NZ_JAMZFT010000001.1"/>
</dbReference>
<dbReference type="PANTHER" id="PTHR43584">
    <property type="entry name" value="NUCLEOTIDYL TRANSFERASE"/>
    <property type="match status" value="1"/>
</dbReference>
<dbReference type="InterPro" id="IPR001451">
    <property type="entry name" value="Hexapep"/>
</dbReference>
<comment type="pathway">
    <text evidence="18">Nucleotide-sugar biosynthesis; UDP-N-acetyl-alpha-D-glucosamine biosynthesis; N-acetyl-alpha-D-glucosamine 1-phosphate from alpha-D-glucosamine 6-phosphate (route II): step 2/2.</text>
</comment>
<evidence type="ECO:0000256" key="4">
    <source>
        <dbReference type="ARBA" id="ARBA00022490"/>
    </source>
</evidence>
<feature type="binding site" evidence="18">
    <location>
        <position position="163"/>
    </location>
    <ligand>
        <name>UDP-N-acetyl-alpha-D-glucosamine</name>
        <dbReference type="ChEBI" id="CHEBI:57705"/>
    </ligand>
</feature>
<evidence type="ECO:0000256" key="2">
    <source>
        <dbReference type="ARBA" id="ARBA00007707"/>
    </source>
</evidence>
<feature type="active site" description="Proton acceptor" evidence="18">
    <location>
        <position position="354"/>
    </location>
</feature>
<dbReference type="PANTHER" id="PTHR43584:SF3">
    <property type="entry name" value="BIFUNCTIONAL PROTEIN GLMU"/>
    <property type="match status" value="1"/>
</dbReference>
<comment type="catalytic activity">
    <reaction evidence="16 18">
        <text>N-acetyl-alpha-D-glucosamine 1-phosphate + UTP + H(+) = UDP-N-acetyl-alpha-D-glucosamine + diphosphate</text>
        <dbReference type="Rhea" id="RHEA:13509"/>
        <dbReference type="ChEBI" id="CHEBI:15378"/>
        <dbReference type="ChEBI" id="CHEBI:33019"/>
        <dbReference type="ChEBI" id="CHEBI:46398"/>
        <dbReference type="ChEBI" id="CHEBI:57705"/>
        <dbReference type="ChEBI" id="CHEBI:57776"/>
        <dbReference type="EC" id="2.7.7.23"/>
    </reaction>
</comment>
<dbReference type="GO" id="GO:0071555">
    <property type="term" value="P:cell wall organization"/>
    <property type="evidence" value="ECO:0007669"/>
    <property type="project" value="UniProtKB-KW"/>
</dbReference>
<evidence type="ECO:0000256" key="17">
    <source>
        <dbReference type="ARBA" id="ARBA00049628"/>
    </source>
</evidence>
<feature type="binding site" evidence="18">
    <location>
        <position position="82"/>
    </location>
    <ligand>
        <name>UDP-N-acetyl-alpha-D-glucosamine</name>
        <dbReference type="ChEBI" id="CHEBI:57705"/>
    </ligand>
</feature>
<feature type="binding site" evidence="18">
    <location>
        <begin position="15"/>
        <end position="18"/>
    </location>
    <ligand>
        <name>UDP-N-acetyl-alpha-D-glucosamine</name>
        <dbReference type="ChEBI" id="CHEBI:57705"/>
    </ligand>
</feature>
<feature type="binding site" evidence="18">
    <location>
        <position position="368"/>
    </location>
    <ligand>
        <name>UDP-N-acetyl-alpha-D-glucosamine</name>
        <dbReference type="ChEBI" id="CHEBI:57705"/>
    </ligand>
</feature>
<evidence type="ECO:0000256" key="3">
    <source>
        <dbReference type="ARBA" id="ARBA00007947"/>
    </source>
</evidence>
<dbReference type="CDD" id="cd02540">
    <property type="entry name" value="GT2_GlmU_N_bac"/>
    <property type="match status" value="1"/>
</dbReference>
<keyword evidence="10 18" id="KW-0133">Cell shape</keyword>
<evidence type="ECO:0000256" key="11">
    <source>
        <dbReference type="ARBA" id="ARBA00022984"/>
    </source>
</evidence>
<dbReference type="Proteomes" id="UP001055804">
    <property type="component" value="Unassembled WGS sequence"/>
</dbReference>
<feature type="binding site" evidence="18">
    <location>
        <position position="148"/>
    </location>
    <ligand>
        <name>UDP-N-acetyl-alpha-D-glucosamine</name>
        <dbReference type="ChEBI" id="CHEBI:57705"/>
    </ligand>
</feature>
<feature type="binding site" evidence="18">
    <location>
        <position position="357"/>
    </location>
    <ligand>
        <name>UDP-N-acetyl-alpha-D-glucosamine</name>
        <dbReference type="ChEBI" id="CHEBI:57705"/>
    </ligand>
</feature>
<keyword evidence="11 18" id="KW-0573">Peptidoglycan synthesis</keyword>
<dbReference type="InterPro" id="IPR025877">
    <property type="entry name" value="MobA-like_NTP_Trfase"/>
</dbReference>
<feature type="binding site" evidence="18">
    <location>
        <position position="396"/>
    </location>
    <ligand>
        <name>acetyl-CoA</name>
        <dbReference type="ChEBI" id="CHEBI:57288"/>
    </ligand>
</feature>
<feature type="binding site" evidence="18">
    <location>
        <position position="29"/>
    </location>
    <ligand>
        <name>UDP-N-acetyl-alpha-D-glucosamine</name>
        <dbReference type="ChEBI" id="CHEBI:57705"/>
    </ligand>
</feature>
<evidence type="ECO:0000256" key="16">
    <source>
        <dbReference type="ARBA" id="ARBA00048493"/>
    </source>
</evidence>
<dbReference type="InterPro" id="IPR005882">
    <property type="entry name" value="Bifunctional_GlmU"/>
</dbReference>
<dbReference type="NCBIfam" id="TIGR01173">
    <property type="entry name" value="glmU"/>
    <property type="match status" value="1"/>
</dbReference>
<accession>A0A9J6PBI0</accession>
<feature type="binding site" evidence="18">
    <location>
        <position position="342"/>
    </location>
    <ligand>
        <name>UDP-N-acetyl-alpha-D-glucosamine</name>
        <dbReference type="ChEBI" id="CHEBI:57705"/>
    </ligand>
</feature>
<gene>
    <name evidence="18 20" type="primary">glmU</name>
    <name evidence="20" type="ORF">NJQ99_05415</name>
</gene>
<dbReference type="SUPFAM" id="SSF51161">
    <property type="entry name" value="Trimeric LpxA-like enzymes"/>
    <property type="match status" value="1"/>
</dbReference>
<evidence type="ECO:0000313" key="20">
    <source>
        <dbReference type="EMBL" id="MCP1335841.1"/>
    </source>
</evidence>
<organism evidence="20 21">
    <name type="scientific">Futiania mangrovi</name>
    <dbReference type="NCBI Taxonomy" id="2959716"/>
    <lineage>
        <taxon>Bacteria</taxon>
        <taxon>Pseudomonadati</taxon>
        <taxon>Pseudomonadota</taxon>
        <taxon>Alphaproteobacteria</taxon>
        <taxon>Futianiales</taxon>
        <taxon>Futianiaceae</taxon>
        <taxon>Futiania</taxon>
    </lineage>
</organism>
<dbReference type="SUPFAM" id="SSF53448">
    <property type="entry name" value="Nucleotide-diphospho-sugar transferases"/>
    <property type="match status" value="1"/>
</dbReference>
<keyword evidence="5 18" id="KW-0808">Transferase</keyword>
<proteinExistence type="inferred from homology"/>
<feature type="binding site" evidence="18">
    <location>
        <position position="414"/>
    </location>
    <ligand>
        <name>acetyl-CoA</name>
        <dbReference type="ChEBI" id="CHEBI:57288"/>
    </ligand>
</feature>
<evidence type="ECO:0000313" key="21">
    <source>
        <dbReference type="Proteomes" id="UP001055804"/>
    </source>
</evidence>
<dbReference type="GO" id="GO:0006048">
    <property type="term" value="P:UDP-N-acetylglucosamine biosynthetic process"/>
    <property type="evidence" value="ECO:0007669"/>
    <property type="project" value="InterPro"/>
</dbReference>
<feature type="region of interest" description="N-acetyltransferase" evidence="18">
    <location>
        <begin position="259"/>
        <end position="455"/>
    </location>
</feature>
<reference evidence="20" key="1">
    <citation type="submission" date="2022-06" db="EMBL/GenBank/DDBJ databases">
        <title>Isolation and Genomics of Futiania mangrovii gen. nov., sp. nov., a Rare and Metabolically-versatile member in the Class Alphaproteobacteria.</title>
        <authorList>
            <person name="Liu L."/>
            <person name="Huang W.-C."/>
            <person name="Pan J."/>
            <person name="Li J."/>
            <person name="Huang Y."/>
            <person name="Du H."/>
            <person name="Liu Y."/>
            <person name="Li M."/>
        </authorList>
    </citation>
    <scope>NUCLEOTIDE SEQUENCE</scope>
    <source>
        <strain evidence="20">FT118</strain>
    </source>
</reference>
<dbReference type="GO" id="GO:0019134">
    <property type="term" value="F:glucosamine-1-phosphate N-acetyltransferase activity"/>
    <property type="evidence" value="ECO:0007669"/>
    <property type="project" value="UniProtKB-UniRule"/>
</dbReference>
<dbReference type="Gene3D" id="2.160.10.10">
    <property type="entry name" value="Hexapeptide repeat proteins"/>
    <property type="match status" value="1"/>
</dbReference>
<name>A0A9J6PBI0_9PROT</name>
<evidence type="ECO:0000256" key="18">
    <source>
        <dbReference type="HAMAP-Rule" id="MF_01631"/>
    </source>
</evidence>
<keyword evidence="21" id="KW-1185">Reference proteome</keyword>
<keyword evidence="6 18" id="KW-0548">Nucleotidyltransferase</keyword>
<keyword evidence="8 18" id="KW-0677">Repeat</keyword>
<dbReference type="NCBIfam" id="NF010933">
    <property type="entry name" value="PRK14353.1"/>
    <property type="match status" value="1"/>
</dbReference>
<dbReference type="EC" id="2.7.7.23" evidence="18"/>
<comment type="cofactor">
    <cofactor evidence="18">
        <name>Mg(2+)</name>
        <dbReference type="ChEBI" id="CHEBI:18420"/>
    </cofactor>
    <text evidence="18">Binds 1 Mg(2+) ion per subunit.</text>
</comment>
<dbReference type="GO" id="GO:0009245">
    <property type="term" value="P:lipid A biosynthetic process"/>
    <property type="evidence" value="ECO:0007669"/>
    <property type="project" value="UniProtKB-UniRule"/>
</dbReference>
<evidence type="ECO:0000256" key="12">
    <source>
        <dbReference type="ARBA" id="ARBA00023268"/>
    </source>
</evidence>
<evidence type="ECO:0000256" key="8">
    <source>
        <dbReference type="ARBA" id="ARBA00022737"/>
    </source>
</evidence>
<feature type="binding site" evidence="18">
    <location>
        <position position="112"/>
    </location>
    <ligand>
        <name>Mg(2+)</name>
        <dbReference type="ChEBI" id="CHEBI:18420"/>
    </ligand>
</feature>
<dbReference type="InterPro" id="IPR050065">
    <property type="entry name" value="GlmU-like"/>
</dbReference>
<dbReference type="Pfam" id="PF00132">
    <property type="entry name" value="Hexapep"/>
    <property type="match status" value="1"/>
</dbReference>
<dbReference type="GO" id="GO:0009252">
    <property type="term" value="P:peptidoglycan biosynthetic process"/>
    <property type="evidence" value="ECO:0007669"/>
    <property type="project" value="UniProtKB-UniRule"/>
</dbReference>
<feature type="region of interest" description="Pyrophosphorylase" evidence="18">
    <location>
        <begin position="1"/>
        <end position="237"/>
    </location>
</feature>
<dbReference type="HAMAP" id="MF_01631">
    <property type="entry name" value="GlmU"/>
    <property type="match status" value="1"/>
</dbReference>
<feature type="binding site" evidence="18">
    <location>
        <position position="431"/>
    </location>
    <ligand>
        <name>acetyl-CoA</name>
        <dbReference type="ChEBI" id="CHEBI:57288"/>
    </ligand>
</feature>
<comment type="pathway">
    <text evidence="18">Bacterial outer membrane biogenesis; LPS lipid A biosynthesis.</text>
</comment>
<comment type="caution">
    <text evidence="18">Lacks conserved residue(s) required for the propagation of feature annotation.</text>
</comment>
<evidence type="ECO:0000256" key="15">
    <source>
        <dbReference type="ARBA" id="ARBA00048247"/>
    </source>
</evidence>
<evidence type="ECO:0000256" key="5">
    <source>
        <dbReference type="ARBA" id="ARBA00022679"/>
    </source>
</evidence>
<comment type="function">
    <text evidence="17 18">Catalyzes the last two sequential reactions in the de novo biosynthetic pathway for UDP-N-acetylglucosamine (UDP-GlcNAc). The C-terminal domain catalyzes the transfer of acetyl group from acetyl coenzyme A to glucosamine-1-phosphate (GlcN-1-P) to produce N-acetylglucosamine-1-phosphate (GlcNAc-1-P), which is converted into UDP-GlcNAc by the transfer of uridine 5-monophosphate (from uridine 5-triphosphate), a reaction catalyzed by the N-terminal domain.</text>
</comment>
<feature type="binding site" evidence="18">
    <location>
        <begin position="377"/>
        <end position="378"/>
    </location>
    <ligand>
        <name>acetyl-CoA</name>
        <dbReference type="ChEBI" id="CHEBI:57288"/>
    </ligand>
</feature>
<dbReference type="EMBL" id="JAMZFT010000001">
    <property type="protein sequence ID" value="MCP1335841.1"/>
    <property type="molecule type" value="Genomic_DNA"/>
</dbReference>
<comment type="catalytic activity">
    <reaction evidence="15 18">
        <text>alpha-D-glucosamine 1-phosphate + acetyl-CoA = N-acetyl-alpha-D-glucosamine 1-phosphate + CoA + H(+)</text>
        <dbReference type="Rhea" id="RHEA:13725"/>
        <dbReference type="ChEBI" id="CHEBI:15378"/>
        <dbReference type="ChEBI" id="CHEBI:57287"/>
        <dbReference type="ChEBI" id="CHEBI:57288"/>
        <dbReference type="ChEBI" id="CHEBI:57776"/>
        <dbReference type="ChEBI" id="CHEBI:58516"/>
        <dbReference type="EC" id="2.3.1.157"/>
    </reaction>
</comment>
<keyword evidence="12 18" id="KW-0511">Multifunctional enzyme</keyword>
<dbReference type="InterPro" id="IPR038009">
    <property type="entry name" value="GlmU_C_LbH"/>
</dbReference>
<feature type="binding site" evidence="18">
    <location>
        <position position="235"/>
    </location>
    <ligand>
        <name>UDP-N-acetyl-alpha-D-glucosamine</name>
        <dbReference type="ChEBI" id="CHEBI:57705"/>
    </ligand>
</feature>
<dbReference type="EC" id="2.3.1.157" evidence="18"/>
<dbReference type="InterPro" id="IPR029044">
    <property type="entry name" value="Nucleotide-diphossugar_trans"/>
</dbReference>
<dbReference type="GO" id="GO:0003977">
    <property type="term" value="F:UDP-N-acetylglucosamine diphosphorylase activity"/>
    <property type="evidence" value="ECO:0007669"/>
    <property type="project" value="UniProtKB-UniRule"/>
</dbReference>
<feature type="region of interest" description="Linker" evidence="18">
    <location>
        <begin position="238"/>
        <end position="258"/>
    </location>
</feature>
<feature type="binding site" evidence="18">
    <location>
        <begin position="87"/>
        <end position="88"/>
    </location>
    <ligand>
        <name>UDP-N-acetyl-alpha-D-glucosamine</name>
        <dbReference type="ChEBI" id="CHEBI:57705"/>
    </ligand>
</feature>
<evidence type="ECO:0000256" key="6">
    <source>
        <dbReference type="ARBA" id="ARBA00022695"/>
    </source>
</evidence>
<comment type="pathway">
    <text evidence="18">Nucleotide-sugar biosynthesis; UDP-N-acetyl-alpha-D-glucosamine biosynthesis; UDP-N-acetyl-alpha-D-glucosamine from N-acetyl-alpha-D-glucosamine 1-phosphate: step 1/1.</text>
</comment>
<sequence>MDTKFARTPLSCIVLAAGKGTRMKSDTPKVLHRLAGRAMLDHVLDLCGTLEAQRTVVVVGHGGEAVAQAAAAHPVAAETAVQEPQLGTAHAVGKAEPLVKGAAGDVLVLYADTPLITAQSIEDMRVQRAAGASVVVLGFRPDDPGAYGRLILDGEGRLDRIVEAKDANADELAVDLCNSGVMLVDGAKVWDLVDRVGNANAKGEFYLTDIVGIAREQGLSCAVVEADETEVLGVNSRVELAEAEGILQERLCRRAMEEGATMLDPASVHLSWDTQIGRDVVIGPNVVFGPGVVIEDHVEIRAFCHLEGARVASGATVGPFARLRPGAEIGVDAHIGNFVEIKKARIEEGAKVNHLSYIGDARVGARANIGAGTITCNYDGFTKSHTDIGAGAFIGSDTLLIAPVAIADGAYTGSGTVVTKDVPRDALAVSRPDLKIIDGWAARHRARKQQRKKAG</sequence>